<accession>A0A2V3PML5</accession>
<evidence type="ECO:0000313" key="1">
    <source>
        <dbReference type="EMBL" id="PXV61233.1"/>
    </source>
</evidence>
<keyword evidence="2" id="KW-1185">Reference proteome</keyword>
<name>A0A2V3PML5_9BACT</name>
<evidence type="ECO:0000313" key="2">
    <source>
        <dbReference type="Proteomes" id="UP000247973"/>
    </source>
</evidence>
<dbReference type="AlphaFoldDB" id="A0A2V3PML5"/>
<dbReference type="EMBL" id="QICL01000025">
    <property type="protein sequence ID" value="PXV61233.1"/>
    <property type="molecule type" value="Genomic_DNA"/>
</dbReference>
<gene>
    <name evidence="1" type="ORF">CLV62_12566</name>
</gene>
<dbReference type="Proteomes" id="UP000247973">
    <property type="component" value="Unassembled WGS sequence"/>
</dbReference>
<organism evidence="1 2">
    <name type="scientific">Dysgonomonas alginatilytica</name>
    <dbReference type="NCBI Taxonomy" id="1605892"/>
    <lineage>
        <taxon>Bacteria</taxon>
        <taxon>Pseudomonadati</taxon>
        <taxon>Bacteroidota</taxon>
        <taxon>Bacteroidia</taxon>
        <taxon>Bacteroidales</taxon>
        <taxon>Dysgonomonadaceae</taxon>
        <taxon>Dysgonomonas</taxon>
    </lineage>
</organism>
<reference evidence="1 2" key="1">
    <citation type="submission" date="2018-03" db="EMBL/GenBank/DDBJ databases">
        <title>Genomic Encyclopedia of Archaeal and Bacterial Type Strains, Phase II (KMG-II): from individual species to whole genera.</title>
        <authorList>
            <person name="Goeker M."/>
        </authorList>
    </citation>
    <scope>NUCLEOTIDE SEQUENCE [LARGE SCALE GENOMIC DNA]</scope>
    <source>
        <strain evidence="1 2">DSM 100214</strain>
    </source>
</reference>
<sequence length="125" mass="14217">MTYNRLHLWDLINNMENKNYFKIKIIDMIRGDLMIITLDYTRLTAIGIQKVIPICTQIVTNGNNKLLFLGSKDSKLELEPLYNIAVLAQSILGGNLVWDIIDELPKLGEPQDLGGYLILNSPTDR</sequence>
<comment type="caution">
    <text evidence="1">The sequence shown here is derived from an EMBL/GenBank/DDBJ whole genome shotgun (WGS) entry which is preliminary data.</text>
</comment>
<protein>
    <submittedName>
        <fullName evidence="1">Uncharacterized protein</fullName>
    </submittedName>
</protein>
<proteinExistence type="predicted"/>